<feature type="chain" id="PRO_5034704690" description="tripeptidyl-peptidase II" evidence="16">
    <location>
        <begin position="18"/>
        <end position="598"/>
    </location>
</feature>
<evidence type="ECO:0000256" key="6">
    <source>
        <dbReference type="ARBA" id="ARBA00022670"/>
    </source>
</evidence>
<dbReference type="GO" id="GO:0006508">
    <property type="term" value="P:proteolysis"/>
    <property type="evidence" value="ECO:0007669"/>
    <property type="project" value="UniProtKB-KW"/>
</dbReference>
<dbReference type="SUPFAM" id="SSF52743">
    <property type="entry name" value="Subtilisin-like"/>
    <property type="match status" value="1"/>
</dbReference>
<feature type="binding site" evidence="15">
    <location>
        <position position="578"/>
    </location>
    <ligand>
        <name>Ca(2+)</name>
        <dbReference type="ChEBI" id="CHEBI:29108"/>
    </ligand>
</feature>
<dbReference type="PANTHER" id="PTHR14218">
    <property type="entry name" value="PROTEASE S8 TRIPEPTIDYL PEPTIDASE I CLN2"/>
    <property type="match status" value="1"/>
</dbReference>
<dbReference type="GO" id="GO:0008240">
    <property type="term" value="F:tripeptidyl-peptidase activity"/>
    <property type="evidence" value="ECO:0007669"/>
    <property type="project" value="UniProtKB-EC"/>
</dbReference>
<dbReference type="InterPro" id="IPR030400">
    <property type="entry name" value="Sedolisin_dom"/>
</dbReference>
<comment type="subcellular location">
    <subcellularLocation>
        <location evidence="3">Secreted</location>
        <location evidence="3">Extracellular space</location>
    </subcellularLocation>
</comment>
<evidence type="ECO:0000256" key="2">
    <source>
        <dbReference type="ARBA" id="ARBA00002451"/>
    </source>
</evidence>
<keyword evidence="7 15" id="KW-0479">Metal-binding</keyword>
<dbReference type="GO" id="GO:0046872">
    <property type="term" value="F:metal ion binding"/>
    <property type="evidence" value="ECO:0007669"/>
    <property type="project" value="UniProtKB-UniRule"/>
</dbReference>
<feature type="binding site" evidence="15">
    <location>
        <position position="580"/>
    </location>
    <ligand>
        <name>Ca(2+)</name>
        <dbReference type="ChEBI" id="CHEBI:29108"/>
    </ligand>
</feature>
<comment type="cofactor">
    <cofactor evidence="15">
        <name>Ca(2+)</name>
        <dbReference type="ChEBI" id="CHEBI:29108"/>
    </cofactor>
    <text evidence="15">Binds 1 Ca(2+) ion per subunit.</text>
</comment>
<dbReference type="AlphaFoldDB" id="A0A8H6Z1T3"/>
<keyword evidence="12" id="KW-0843">Virulence</keyword>
<evidence type="ECO:0000256" key="10">
    <source>
        <dbReference type="ARBA" id="ARBA00022825"/>
    </source>
</evidence>
<feature type="binding site" evidence="15">
    <location>
        <position position="559"/>
    </location>
    <ligand>
        <name>Ca(2+)</name>
        <dbReference type="ChEBI" id="CHEBI:29108"/>
    </ligand>
</feature>
<keyword evidence="19" id="KW-1185">Reference proteome</keyword>
<accession>A0A8H6Z1T3</accession>
<dbReference type="PROSITE" id="PS51695">
    <property type="entry name" value="SEDOLISIN"/>
    <property type="match status" value="1"/>
</dbReference>
<dbReference type="InterPro" id="IPR050819">
    <property type="entry name" value="Tripeptidyl-peptidase_I"/>
</dbReference>
<dbReference type="InterPro" id="IPR036852">
    <property type="entry name" value="Peptidase_S8/S53_dom_sf"/>
</dbReference>
<dbReference type="SUPFAM" id="SSF54897">
    <property type="entry name" value="Protease propeptides/inhibitors"/>
    <property type="match status" value="1"/>
</dbReference>
<keyword evidence="11 15" id="KW-0106">Calcium</keyword>
<feature type="domain" description="Peptidase S53" evidence="17">
    <location>
        <begin position="224"/>
        <end position="598"/>
    </location>
</feature>
<feature type="signal peptide" evidence="16">
    <location>
        <begin position="1"/>
        <end position="17"/>
    </location>
</feature>
<keyword evidence="13" id="KW-0865">Zymogen</keyword>
<keyword evidence="9" id="KW-0378">Hydrolase</keyword>
<dbReference type="Pfam" id="PF09286">
    <property type="entry name" value="Pro-kuma_activ"/>
    <property type="match status" value="1"/>
</dbReference>
<evidence type="ECO:0000256" key="16">
    <source>
        <dbReference type="SAM" id="SignalP"/>
    </source>
</evidence>
<dbReference type="Proteomes" id="UP000623467">
    <property type="component" value="Unassembled WGS sequence"/>
</dbReference>
<comment type="catalytic activity">
    <reaction evidence="1">
        <text>Release of an N-terminal tripeptide from a polypeptide.</text>
        <dbReference type="EC" id="3.4.14.10"/>
    </reaction>
</comment>
<keyword evidence="14" id="KW-0325">Glycoprotein</keyword>
<organism evidence="18 19">
    <name type="scientific">Mycena sanguinolenta</name>
    <dbReference type="NCBI Taxonomy" id="230812"/>
    <lineage>
        <taxon>Eukaryota</taxon>
        <taxon>Fungi</taxon>
        <taxon>Dikarya</taxon>
        <taxon>Basidiomycota</taxon>
        <taxon>Agaricomycotina</taxon>
        <taxon>Agaricomycetes</taxon>
        <taxon>Agaricomycetidae</taxon>
        <taxon>Agaricales</taxon>
        <taxon>Marasmiineae</taxon>
        <taxon>Mycenaceae</taxon>
        <taxon>Mycena</taxon>
    </lineage>
</organism>
<evidence type="ECO:0000256" key="5">
    <source>
        <dbReference type="ARBA" id="ARBA00022525"/>
    </source>
</evidence>
<keyword evidence="8 16" id="KW-0732">Signal</keyword>
<evidence type="ECO:0000313" key="19">
    <source>
        <dbReference type="Proteomes" id="UP000623467"/>
    </source>
</evidence>
<reference evidence="18" key="1">
    <citation type="submission" date="2020-05" db="EMBL/GenBank/DDBJ databases">
        <title>Mycena genomes resolve the evolution of fungal bioluminescence.</title>
        <authorList>
            <person name="Tsai I.J."/>
        </authorList>
    </citation>
    <scope>NUCLEOTIDE SEQUENCE</scope>
    <source>
        <strain evidence="18">160909Yilan</strain>
    </source>
</reference>
<evidence type="ECO:0000256" key="12">
    <source>
        <dbReference type="ARBA" id="ARBA00023026"/>
    </source>
</evidence>
<comment type="caution">
    <text evidence="15">Lacks conserved residue(s) required for the propagation of feature annotation.</text>
</comment>
<dbReference type="GO" id="GO:0004252">
    <property type="term" value="F:serine-type endopeptidase activity"/>
    <property type="evidence" value="ECO:0007669"/>
    <property type="project" value="InterPro"/>
</dbReference>
<dbReference type="OrthoDB" id="409122at2759"/>
<evidence type="ECO:0000256" key="11">
    <source>
        <dbReference type="ARBA" id="ARBA00022837"/>
    </source>
</evidence>
<sequence>MLLLSTFVVALAGLGGAKPLSDKRWNDVSVKHRWVEIPRGWEFHSTPPEDHLLEMRIGLKQNRLDELVSALYEVSDPTHDKYGQHLSKEEVDALVAPHPDSVEAVESWLQYHGINPADAEFRSAGGEWIVIRVPVAQVERMLDTKYGVYYHAASGSSVVRTMEYSLPTELLSHIDVITPTTYFSTLRSMRATSFLQPQTAPLEDAASFATDISPLAVPASCGTTVTASCVRALYNTTNYVPAATATNKLGIAGYLQEYANDADLQTFFKQFLPNAVGTTFTHVQVNGGLNDQSDPGVEANLDIRNQFAEAISFPTPNIYYSTGGSPPFQADSFTPSNTNEPYLDWLNFILNSSTIPQTFSTSYGDDEQTVPEDYAVSGGFWYVMTNLFMQLGARGSSIMFSSGDEGVGGGNCQANDGTKKVIFQPAFPASCPFVTTVGGTTGVNPTVAVSFSGGGFSRYFAQPSYQTASVTPFLNALGTKFAGLYNATGRAYPDVSAAAEGFQIVINGRVSGVAGTSCSSPTFAGVVSLLNDFRISEGKAPLGFLNPLFYSTAKSGFNDIVSGSNPGCGQTGFTAGTGWDSVTGLGTPDFLRLQALLP</sequence>
<dbReference type="FunFam" id="3.40.50.200:FF:000015">
    <property type="entry name" value="Tripeptidyl peptidase A"/>
    <property type="match status" value="1"/>
</dbReference>
<evidence type="ECO:0000256" key="4">
    <source>
        <dbReference type="ARBA" id="ARBA00012462"/>
    </source>
</evidence>
<evidence type="ECO:0000256" key="7">
    <source>
        <dbReference type="ARBA" id="ARBA00022723"/>
    </source>
</evidence>
<name>A0A8H6Z1T3_9AGAR</name>
<dbReference type="InterPro" id="IPR015366">
    <property type="entry name" value="S53_propep"/>
</dbReference>
<comment type="function">
    <text evidence="2">Secreted tripeptidyl-peptidase which degrades proteins at acidic pHs and is involved in virulence.</text>
</comment>
<evidence type="ECO:0000256" key="15">
    <source>
        <dbReference type="PROSITE-ProRule" id="PRU01032"/>
    </source>
</evidence>
<evidence type="ECO:0000256" key="8">
    <source>
        <dbReference type="ARBA" id="ARBA00022729"/>
    </source>
</evidence>
<evidence type="ECO:0000256" key="9">
    <source>
        <dbReference type="ARBA" id="ARBA00022801"/>
    </source>
</evidence>
<keyword evidence="5" id="KW-0964">Secreted</keyword>
<dbReference type="PANTHER" id="PTHR14218:SF15">
    <property type="entry name" value="TRIPEPTIDYL-PEPTIDASE 1"/>
    <property type="match status" value="1"/>
</dbReference>
<feature type="binding site" evidence="15">
    <location>
        <position position="560"/>
    </location>
    <ligand>
        <name>Ca(2+)</name>
        <dbReference type="ChEBI" id="CHEBI:29108"/>
    </ligand>
</feature>
<evidence type="ECO:0000313" key="18">
    <source>
        <dbReference type="EMBL" id="KAF7371055.1"/>
    </source>
</evidence>
<dbReference type="EMBL" id="JACAZH010000004">
    <property type="protein sequence ID" value="KAF7371055.1"/>
    <property type="molecule type" value="Genomic_DNA"/>
</dbReference>
<proteinExistence type="predicted"/>
<comment type="caution">
    <text evidence="18">The sequence shown here is derived from an EMBL/GenBank/DDBJ whole genome shotgun (WGS) entry which is preliminary data.</text>
</comment>
<gene>
    <name evidence="18" type="ORF">MSAN_00739800</name>
</gene>
<dbReference type="EC" id="3.4.14.10" evidence="4"/>
<evidence type="ECO:0000259" key="17">
    <source>
        <dbReference type="PROSITE" id="PS51695"/>
    </source>
</evidence>
<dbReference type="GO" id="GO:0005576">
    <property type="term" value="C:extracellular region"/>
    <property type="evidence" value="ECO:0007669"/>
    <property type="project" value="UniProtKB-SubCell"/>
</dbReference>
<evidence type="ECO:0000256" key="13">
    <source>
        <dbReference type="ARBA" id="ARBA00023145"/>
    </source>
</evidence>
<dbReference type="CDD" id="cd04056">
    <property type="entry name" value="Peptidases_S53"/>
    <property type="match status" value="1"/>
</dbReference>
<dbReference type="SMART" id="SM00944">
    <property type="entry name" value="Pro-kuma_activ"/>
    <property type="match status" value="1"/>
</dbReference>
<keyword evidence="10" id="KW-0720">Serine protease</keyword>
<protein>
    <recommendedName>
        <fullName evidence="4">tripeptidyl-peptidase II</fullName>
        <ecNumber evidence="4">3.4.14.10</ecNumber>
    </recommendedName>
</protein>
<evidence type="ECO:0000256" key="14">
    <source>
        <dbReference type="ARBA" id="ARBA00023180"/>
    </source>
</evidence>
<dbReference type="Gene3D" id="3.40.50.200">
    <property type="entry name" value="Peptidase S8/S53 domain"/>
    <property type="match status" value="1"/>
</dbReference>
<keyword evidence="6" id="KW-0645">Protease</keyword>
<dbReference type="CDD" id="cd11377">
    <property type="entry name" value="Pro-peptidase_S53"/>
    <property type="match status" value="1"/>
</dbReference>
<evidence type="ECO:0000256" key="1">
    <source>
        <dbReference type="ARBA" id="ARBA00001910"/>
    </source>
</evidence>
<evidence type="ECO:0000256" key="3">
    <source>
        <dbReference type="ARBA" id="ARBA00004239"/>
    </source>
</evidence>